<dbReference type="Gene3D" id="4.10.1000.10">
    <property type="entry name" value="Zinc finger, CCCH-type"/>
    <property type="match status" value="1"/>
</dbReference>
<evidence type="ECO:0000256" key="5">
    <source>
        <dbReference type="SAM" id="MobiDB-lite"/>
    </source>
</evidence>
<evidence type="ECO:0000256" key="1">
    <source>
        <dbReference type="ARBA" id="ARBA00022723"/>
    </source>
</evidence>
<reference evidence="7 8" key="1">
    <citation type="submission" date="2024-01" db="EMBL/GenBank/DDBJ databases">
        <authorList>
            <person name="Allen C."/>
            <person name="Tagirdzhanova G."/>
        </authorList>
    </citation>
    <scope>NUCLEOTIDE SEQUENCE [LARGE SCALE GENOMIC DNA]</scope>
</reference>
<feature type="compositionally biased region" description="Gly residues" evidence="5">
    <location>
        <begin position="219"/>
        <end position="229"/>
    </location>
</feature>
<feature type="region of interest" description="Disordered" evidence="5">
    <location>
        <begin position="210"/>
        <end position="235"/>
    </location>
</feature>
<feature type="compositionally biased region" description="Polar residues" evidence="5">
    <location>
        <begin position="404"/>
        <end position="421"/>
    </location>
</feature>
<evidence type="ECO:0000259" key="6">
    <source>
        <dbReference type="PROSITE" id="PS50103"/>
    </source>
</evidence>
<comment type="caution">
    <text evidence="7">The sequence shown here is derived from an EMBL/GenBank/DDBJ whole genome shotgun (WGS) entry which is preliminary data.</text>
</comment>
<keyword evidence="8" id="KW-1185">Reference proteome</keyword>
<accession>A0ABP0B4T6</accession>
<dbReference type="InterPro" id="IPR036855">
    <property type="entry name" value="Znf_CCCH_sf"/>
</dbReference>
<evidence type="ECO:0000313" key="7">
    <source>
        <dbReference type="EMBL" id="CAK7214334.1"/>
    </source>
</evidence>
<dbReference type="PROSITE" id="PS50103">
    <property type="entry name" value="ZF_C3H1"/>
    <property type="match status" value="1"/>
</dbReference>
<feature type="compositionally biased region" description="Basic residues" evidence="5">
    <location>
        <begin position="278"/>
        <end position="291"/>
    </location>
</feature>
<organism evidence="7 8">
    <name type="scientific">Sporothrix curviconia</name>
    <dbReference type="NCBI Taxonomy" id="1260050"/>
    <lineage>
        <taxon>Eukaryota</taxon>
        <taxon>Fungi</taxon>
        <taxon>Dikarya</taxon>
        <taxon>Ascomycota</taxon>
        <taxon>Pezizomycotina</taxon>
        <taxon>Sordariomycetes</taxon>
        <taxon>Sordariomycetidae</taxon>
        <taxon>Ophiostomatales</taxon>
        <taxon>Ophiostomataceae</taxon>
        <taxon>Sporothrix</taxon>
    </lineage>
</organism>
<feature type="compositionally biased region" description="Low complexity" evidence="5">
    <location>
        <begin position="169"/>
        <end position="178"/>
    </location>
</feature>
<keyword evidence="3 4" id="KW-0862">Zinc</keyword>
<keyword evidence="1 4" id="KW-0479">Metal-binding</keyword>
<feature type="compositionally biased region" description="Low complexity" evidence="5">
    <location>
        <begin position="392"/>
        <end position="403"/>
    </location>
</feature>
<dbReference type="Proteomes" id="UP001642405">
    <property type="component" value="Unassembled WGS sequence"/>
</dbReference>
<feature type="compositionally biased region" description="Basic and acidic residues" evidence="5">
    <location>
        <begin position="249"/>
        <end position="275"/>
    </location>
</feature>
<sequence length="444" mass="47786">MPRPLHYIVRPGPTAVLPSGGLSQGPARLVPLITVDQLPPWLEIVGVPRQLAAEEAVRMVAIVGGGGEDCSSDGDGNSGVFEVRLLKGDTSTVPATPPTEAKVKKLVQVKTEEDEDGKKTLAAIPLYKKNTAKHTVKEMATDEAMPDIGALDVASDAREAKSEKDKKTNSASSTSTSTSKVTIVAYEQFVKIMDRLNEQPPATKDIVVSADKLSSGSSSGSGRGSGNGSDGDSNHDVVDNLICIETFQSKDKEPANDKADNKTDNKTDIKIDDNSKGSPKRNKTGWQAQKKRHVSSVKPCRYWCRTGYCAYGHSCRYVHVMPQTPEGLRFAELDQVPDWWVARQEGRDRGGGGGGGDDDGSSSRRPRPYYKAGLANSAMQTFRPSRNWKKPTTTAAATTQQQQGWESTSKDTPSPQSSPQTRKAAAASPVQVMLDFEGVDLVDL</sequence>
<feature type="zinc finger region" description="C3H1-type" evidence="4">
    <location>
        <begin position="295"/>
        <end position="322"/>
    </location>
</feature>
<evidence type="ECO:0000313" key="8">
    <source>
        <dbReference type="Proteomes" id="UP001642405"/>
    </source>
</evidence>
<proteinExistence type="predicted"/>
<keyword evidence="2 4" id="KW-0863">Zinc-finger</keyword>
<feature type="compositionally biased region" description="Basic and acidic residues" evidence="5">
    <location>
        <begin position="155"/>
        <end position="168"/>
    </location>
</feature>
<feature type="region of interest" description="Disordered" evidence="5">
    <location>
        <begin position="344"/>
        <end position="429"/>
    </location>
</feature>
<evidence type="ECO:0000256" key="3">
    <source>
        <dbReference type="ARBA" id="ARBA00022833"/>
    </source>
</evidence>
<protein>
    <recommendedName>
        <fullName evidence="6">C3H1-type domain-containing protein</fullName>
    </recommendedName>
</protein>
<feature type="region of interest" description="Disordered" evidence="5">
    <location>
        <begin position="249"/>
        <end position="291"/>
    </location>
</feature>
<dbReference type="SUPFAM" id="SSF90229">
    <property type="entry name" value="CCCH zinc finger"/>
    <property type="match status" value="1"/>
</dbReference>
<evidence type="ECO:0000256" key="2">
    <source>
        <dbReference type="ARBA" id="ARBA00022771"/>
    </source>
</evidence>
<feature type="domain" description="C3H1-type" evidence="6">
    <location>
        <begin position="295"/>
        <end position="322"/>
    </location>
</feature>
<feature type="region of interest" description="Disordered" evidence="5">
    <location>
        <begin position="155"/>
        <end position="178"/>
    </location>
</feature>
<gene>
    <name evidence="7" type="ORF">SCUCBS95973_002107</name>
</gene>
<dbReference type="Pfam" id="PF00642">
    <property type="entry name" value="zf-CCCH"/>
    <property type="match status" value="1"/>
</dbReference>
<dbReference type="InterPro" id="IPR000571">
    <property type="entry name" value="Znf_CCCH"/>
</dbReference>
<dbReference type="EMBL" id="CAWUHB010000008">
    <property type="protein sequence ID" value="CAK7214334.1"/>
    <property type="molecule type" value="Genomic_DNA"/>
</dbReference>
<name>A0ABP0B4T6_9PEZI</name>
<evidence type="ECO:0000256" key="4">
    <source>
        <dbReference type="PROSITE-ProRule" id="PRU00723"/>
    </source>
</evidence>